<reference evidence="2 3" key="1">
    <citation type="submission" date="2023-08" db="EMBL/GenBank/DDBJ databases">
        <title>The draft genome sequence of Paracraurococcus sp. LOR1-02.</title>
        <authorList>
            <person name="Kingkaew E."/>
            <person name="Tanasupawat S."/>
        </authorList>
    </citation>
    <scope>NUCLEOTIDE SEQUENCE [LARGE SCALE GENOMIC DNA]</scope>
    <source>
        <strain evidence="2 3">LOR1-02</strain>
    </source>
</reference>
<evidence type="ECO:0000313" key="2">
    <source>
        <dbReference type="EMBL" id="MDO9712476.1"/>
    </source>
</evidence>
<dbReference type="InterPro" id="IPR010982">
    <property type="entry name" value="Lambda_DNA-bd_dom_sf"/>
</dbReference>
<proteinExistence type="predicted"/>
<organism evidence="2 3">
    <name type="scientific">Paracraurococcus lichenis</name>
    <dbReference type="NCBI Taxonomy" id="3064888"/>
    <lineage>
        <taxon>Bacteria</taxon>
        <taxon>Pseudomonadati</taxon>
        <taxon>Pseudomonadota</taxon>
        <taxon>Alphaproteobacteria</taxon>
        <taxon>Acetobacterales</taxon>
        <taxon>Roseomonadaceae</taxon>
        <taxon>Paracraurococcus</taxon>
    </lineage>
</organism>
<evidence type="ECO:0000313" key="3">
    <source>
        <dbReference type="Proteomes" id="UP001243009"/>
    </source>
</evidence>
<comment type="caution">
    <text evidence="2">The sequence shown here is derived from an EMBL/GenBank/DDBJ whole genome shotgun (WGS) entry which is preliminary data.</text>
</comment>
<keyword evidence="3" id="KW-1185">Reference proteome</keyword>
<dbReference type="Gene3D" id="1.10.260.40">
    <property type="entry name" value="lambda repressor-like DNA-binding domains"/>
    <property type="match status" value="1"/>
</dbReference>
<dbReference type="EMBL" id="JAUTWS010000048">
    <property type="protein sequence ID" value="MDO9712476.1"/>
    <property type="molecule type" value="Genomic_DNA"/>
</dbReference>
<sequence length="97" mass="10780">MGKATDPQTLAEALEAGLWLQARRRALGLSQLDLAQRLGKTASWVAGVENGRARVPPRSWREWAAALEIEPRILARELLRRLEPEVASLVLARMDNA</sequence>
<name>A0ABT9E8D7_9PROT</name>
<dbReference type="Pfam" id="PF13560">
    <property type="entry name" value="HTH_31"/>
    <property type="match status" value="1"/>
</dbReference>
<dbReference type="PROSITE" id="PS50943">
    <property type="entry name" value="HTH_CROC1"/>
    <property type="match status" value="1"/>
</dbReference>
<dbReference type="Proteomes" id="UP001243009">
    <property type="component" value="Unassembled WGS sequence"/>
</dbReference>
<dbReference type="SUPFAM" id="SSF47413">
    <property type="entry name" value="lambda repressor-like DNA-binding domains"/>
    <property type="match status" value="1"/>
</dbReference>
<dbReference type="InterPro" id="IPR001387">
    <property type="entry name" value="Cro/C1-type_HTH"/>
</dbReference>
<gene>
    <name evidence="2" type="ORF">Q7A36_29305</name>
</gene>
<protein>
    <submittedName>
        <fullName evidence="2">Helix-turn-helix transcriptional regulator</fullName>
    </submittedName>
</protein>
<accession>A0ABT9E8D7</accession>
<evidence type="ECO:0000259" key="1">
    <source>
        <dbReference type="PROSITE" id="PS50943"/>
    </source>
</evidence>
<dbReference type="SMART" id="SM00530">
    <property type="entry name" value="HTH_XRE"/>
    <property type="match status" value="1"/>
</dbReference>
<dbReference type="RefSeq" id="WP_305107332.1">
    <property type="nucleotide sequence ID" value="NZ_JAUTWS010000048.1"/>
</dbReference>
<feature type="domain" description="HTH cro/C1-type" evidence="1">
    <location>
        <begin position="20"/>
        <end position="74"/>
    </location>
</feature>
<dbReference type="CDD" id="cd00093">
    <property type="entry name" value="HTH_XRE"/>
    <property type="match status" value="1"/>
</dbReference>